<comment type="caution">
    <text evidence="1">The sequence shown here is derived from an EMBL/GenBank/DDBJ whole genome shotgun (WGS) entry which is preliminary data.</text>
</comment>
<gene>
    <name evidence="1" type="ORF">TSPI_01179</name>
</gene>
<keyword evidence="2" id="KW-1185">Reference proteome</keyword>
<protein>
    <submittedName>
        <fullName evidence="1">Membrane-bound O-acyltransferase GUP1</fullName>
    </submittedName>
</protein>
<dbReference type="EMBL" id="JBEUSY010000348">
    <property type="protein sequence ID" value="KAL1237375.1"/>
    <property type="molecule type" value="Genomic_DNA"/>
</dbReference>
<evidence type="ECO:0000313" key="1">
    <source>
        <dbReference type="EMBL" id="KAL1237375.1"/>
    </source>
</evidence>
<accession>A0ABR3KJ66</accession>
<reference evidence="1 2" key="1">
    <citation type="submission" date="2024-07" db="EMBL/GenBank/DDBJ databases">
        <title>Enhanced genomic and transcriptomic resources for Trichinella pseudospiralis and T. spiralis underpin the discovery of pronounced molecular differences between stages and species.</title>
        <authorList>
            <person name="Pasi K.K."/>
            <person name="La Rosa G."/>
            <person name="Gomez-Morales M.A."/>
            <person name="Tosini F."/>
            <person name="Sumanam S."/>
            <person name="Young N.D."/>
            <person name="Chang B.C."/>
            <person name="Robin G.B."/>
        </authorList>
    </citation>
    <scope>NUCLEOTIDE SEQUENCE [LARGE SCALE GENOMIC DNA]</scope>
    <source>
        <strain evidence="1">ISS534</strain>
    </source>
</reference>
<proteinExistence type="predicted"/>
<sequence>MVIGRKINNRIEQVQYYEEKLPFLKMRIRFIFRLGPVHCVNVHFFGTNFCAHEFHFVWVVFEFEINQRCQSSPRLLCLWSSWCYADS</sequence>
<name>A0ABR3KJ66_TRISP</name>
<evidence type="ECO:0000313" key="2">
    <source>
        <dbReference type="Proteomes" id="UP001558632"/>
    </source>
</evidence>
<organism evidence="1 2">
    <name type="scientific">Trichinella spiralis</name>
    <name type="common">Trichina worm</name>
    <dbReference type="NCBI Taxonomy" id="6334"/>
    <lineage>
        <taxon>Eukaryota</taxon>
        <taxon>Metazoa</taxon>
        <taxon>Ecdysozoa</taxon>
        <taxon>Nematoda</taxon>
        <taxon>Enoplea</taxon>
        <taxon>Dorylaimia</taxon>
        <taxon>Trichinellida</taxon>
        <taxon>Trichinellidae</taxon>
        <taxon>Trichinella</taxon>
    </lineage>
</organism>
<dbReference type="Proteomes" id="UP001558632">
    <property type="component" value="Unassembled WGS sequence"/>
</dbReference>